<evidence type="ECO:0000313" key="2">
    <source>
        <dbReference type="EMBL" id="KAK5240823.1"/>
    </source>
</evidence>
<name>A0ABR0LT83_9PEZI</name>
<organism evidence="2 3">
    <name type="scientific">Cryomyces antarcticus</name>
    <dbReference type="NCBI Taxonomy" id="329879"/>
    <lineage>
        <taxon>Eukaryota</taxon>
        <taxon>Fungi</taxon>
        <taxon>Dikarya</taxon>
        <taxon>Ascomycota</taxon>
        <taxon>Pezizomycotina</taxon>
        <taxon>Dothideomycetes</taxon>
        <taxon>Dothideomycetes incertae sedis</taxon>
        <taxon>Cryomyces</taxon>
    </lineage>
</organism>
<evidence type="ECO:0000256" key="1">
    <source>
        <dbReference type="SAM" id="MobiDB-lite"/>
    </source>
</evidence>
<keyword evidence="3" id="KW-1185">Reference proteome</keyword>
<comment type="caution">
    <text evidence="2">The sequence shown here is derived from an EMBL/GenBank/DDBJ whole genome shotgun (WGS) entry which is preliminary data.</text>
</comment>
<sequence>MPSSPPNFFALYEDPVGGGSEGVGDGVLLWSESEFGDEAKEGNGEEDGAAAGKMGKEADGAGAPVDLTELVDEVIVNGEEKILAVAATV</sequence>
<proteinExistence type="predicted"/>
<dbReference type="EMBL" id="JAVRRA010011006">
    <property type="protein sequence ID" value="KAK5240823.1"/>
    <property type="molecule type" value="Genomic_DNA"/>
</dbReference>
<feature type="region of interest" description="Disordered" evidence="1">
    <location>
        <begin position="34"/>
        <end position="63"/>
    </location>
</feature>
<evidence type="ECO:0000313" key="3">
    <source>
        <dbReference type="Proteomes" id="UP001357485"/>
    </source>
</evidence>
<protein>
    <submittedName>
        <fullName evidence="2">Uncharacterized protein</fullName>
    </submittedName>
</protein>
<gene>
    <name evidence="2" type="ORF">LTR16_010117</name>
</gene>
<accession>A0ABR0LT83</accession>
<reference evidence="2 3" key="1">
    <citation type="submission" date="2023-08" db="EMBL/GenBank/DDBJ databases">
        <title>Black Yeasts Isolated from many extreme environments.</title>
        <authorList>
            <person name="Coleine C."/>
            <person name="Stajich J.E."/>
            <person name="Selbmann L."/>
        </authorList>
    </citation>
    <scope>NUCLEOTIDE SEQUENCE [LARGE SCALE GENOMIC DNA]</scope>
    <source>
        <strain evidence="2 3">CCFEE 536</strain>
    </source>
</reference>
<dbReference type="Proteomes" id="UP001357485">
    <property type="component" value="Unassembled WGS sequence"/>
</dbReference>